<sequence>MRHLPVRVPSPRSVTRASSGNGVQTRRPEATTHAPHTTCTWACGLCPNGHRAWPSERAQPLRLADQGEKNRANEKEEARAVYLAKGRRCDGCGSRISAVMWISTEGGGAGEGVSGCGRGDADTETGSRERARGEACVDADAETGSRERARGEAVCEMGSRERARGVRRCVREVRELERWEASLMSQ</sequence>
<feature type="region of interest" description="Disordered" evidence="1">
    <location>
        <begin position="1"/>
        <end position="34"/>
    </location>
</feature>
<evidence type="ECO:0000256" key="1">
    <source>
        <dbReference type="SAM" id="MobiDB-lite"/>
    </source>
</evidence>
<feature type="compositionally biased region" description="Polar residues" evidence="1">
    <location>
        <begin position="12"/>
        <end position="24"/>
    </location>
</feature>
<organism evidence="2 3">
    <name type="scientific">Canna indica</name>
    <name type="common">Indian-shot</name>
    <dbReference type="NCBI Taxonomy" id="4628"/>
    <lineage>
        <taxon>Eukaryota</taxon>
        <taxon>Viridiplantae</taxon>
        <taxon>Streptophyta</taxon>
        <taxon>Embryophyta</taxon>
        <taxon>Tracheophyta</taxon>
        <taxon>Spermatophyta</taxon>
        <taxon>Magnoliopsida</taxon>
        <taxon>Liliopsida</taxon>
        <taxon>Zingiberales</taxon>
        <taxon>Cannaceae</taxon>
        <taxon>Canna</taxon>
    </lineage>
</organism>
<proteinExistence type="predicted"/>
<feature type="compositionally biased region" description="Basic and acidic residues" evidence="1">
    <location>
        <begin position="143"/>
        <end position="157"/>
    </location>
</feature>
<feature type="compositionally biased region" description="Basic and acidic residues" evidence="1">
    <location>
        <begin position="119"/>
        <end position="135"/>
    </location>
</feature>
<dbReference type="EMBL" id="CP136896">
    <property type="protein sequence ID" value="WOL12993.1"/>
    <property type="molecule type" value="Genomic_DNA"/>
</dbReference>
<reference evidence="2 3" key="1">
    <citation type="submission" date="2023-10" db="EMBL/GenBank/DDBJ databases">
        <title>Chromosome-scale genome assembly provides insights into flower coloration mechanisms of Canna indica.</title>
        <authorList>
            <person name="Li C."/>
        </authorList>
    </citation>
    <scope>NUCLEOTIDE SEQUENCE [LARGE SCALE GENOMIC DNA]</scope>
    <source>
        <tissue evidence="2">Flower</tissue>
    </source>
</reference>
<gene>
    <name evidence="2" type="ORF">Cni_G21762</name>
</gene>
<dbReference type="Proteomes" id="UP001327560">
    <property type="component" value="Chromosome 7"/>
</dbReference>
<name>A0AAQ3KQ48_9LILI</name>
<evidence type="ECO:0000313" key="2">
    <source>
        <dbReference type="EMBL" id="WOL12993.1"/>
    </source>
</evidence>
<accession>A0AAQ3KQ48</accession>
<protein>
    <submittedName>
        <fullName evidence="2">Uncharacterized protein</fullName>
    </submittedName>
</protein>
<evidence type="ECO:0000313" key="3">
    <source>
        <dbReference type="Proteomes" id="UP001327560"/>
    </source>
</evidence>
<dbReference type="AlphaFoldDB" id="A0AAQ3KQ48"/>
<keyword evidence="3" id="KW-1185">Reference proteome</keyword>
<feature type="region of interest" description="Disordered" evidence="1">
    <location>
        <begin position="112"/>
        <end position="157"/>
    </location>
</feature>